<dbReference type="InterPro" id="IPR000504">
    <property type="entry name" value="RRM_dom"/>
</dbReference>
<dbReference type="Pfam" id="PF00076">
    <property type="entry name" value="RRM_1"/>
    <property type="match status" value="1"/>
</dbReference>
<evidence type="ECO:0000256" key="1">
    <source>
        <dbReference type="ARBA" id="ARBA00022884"/>
    </source>
</evidence>
<dbReference type="Proteomes" id="UP001208570">
    <property type="component" value="Unassembled WGS sequence"/>
</dbReference>
<keyword evidence="6" id="KW-1185">Reference proteome</keyword>
<feature type="compositionally biased region" description="Basic and acidic residues" evidence="3">
    <location>
        <begin position="517"/>
        <end position="542"/>
    </location>
</feature>
<evidence type="ECO:0000256" key="3">
    <source>
        <dbReference type="SAM" id="MobiDB-lite"/>
    </source>
</evidence>
<name>A0AAD9J4I6_9ANNE</name>
<dbReference type="InterPro" id="IPR012677">
    <property type="entry name" value="Nucleotide-bd_a/b_plait_sf"/>
</dbReference>
<dbReference type="SUPFAM" id="SSF54928">
    <property type="entry name" value="RNA-binding domain, RBD"/>
    <property type="match status" value="1"/>
</dbReference>
<feature type="compositionally biased region" description="Basic and acidic residues" evidence="3">
    <location>
        <begin position="627"/>
        <end position="647"/>
    </location>
</feature>
<accession>A0AAD9J4I6</accession>
<keyword evidence="1 2" id="KW-0694">RNA-binding</keyword>
<feature type="compositionally biased region" description="Polar residues" evidence="3">
    <location>
        <begin position="507"/>
        <end position="516"/>
    </location>
</feature>
<feature type="compositionally biased region" description="Acidic residues" evidence="3">
    <location>
        <begin position="53"/>
        <end position="62"/>
    </location>
</feature>
<organism evidence="5 6">
    <name type="scientific">Paralvinella palmiformis</name>
    <dbReference type="NCBI Taxonomy" id="53620"/>
    <lineage>
        <taxon>Eukaryota</taxon>
        <taxon>Metazoa</taxon>
        <taxon>Spiralia</taxon>
        <taxon>Lophotrochozoa</taxon>
        <taxon>Annelida</taxon>
        <taxon>Polychaeta</taxon>
        <taxon>Sedentaria</taxon>
        <taxon>Canalipalpata</taxon>
        <taxon>Terebellida</taxon>
        <taxon>Terebelliformia</taxon>
        <taxon>Alvinellidae</taxon>
        <taxon>Paralvinella</taxon>
    </lineage>
</organism>
<feature type="compositionally biased region" description="Acidic residues" evidence="3">
    <location>
        <begin position="655"/>
        <end position="667"/>
    </location>
</feature>
<sequence length="667" mass="75118">MAASGKKKGKKGVTLSLTSFLSGDTGSTGGGGSSSGGGGGGFSSGFTSRNWAEEVEAQDDGYGDSSLYGQPLKPVIDRSQLPTAPRAARGPDVDIDKVPTAPPFKAYLGNLPYDILPSDIEYFFNKLRVIDVSLPQNDGRQKGFGYAEFEDRESLIEALSMTDEVLKTRKIRVDLATQTHDRDGYRRRDDGDDRTSGDWRKRDNRPVGFESRRDDDRGFDRRDRFDDRDRYGHDWHSDRYSGYGRDRNRNGYDSYSSRDRGYFRGDRDRFDDRRRYDDRGGFQDRDGGRRFGSGFRDGDRPRGYRDDRSRFGERRDDFDPDRESSHDVQKERPKLNLQKRSKPIEEAGKPSERSSSIFGNAKPVDTAAREREIEERLLRQREMEIRQAEEEKENRDRMTSVGSQRSRRESSGSQEGNAPTRRERKLSSSSSGKGIRTVAPPPGVGSARVRRDSALSDEEDVFHDDGKPTSPPVVHSPPKPKEETVLVPAPPPKENIWEKRKTGGSPSGSATSQQSETSKDLEEQHESPDEYSQRQEEKEPKSKSQPAAEPPKENVWEKRKQEKKPETPANRDGSHGTSWGDKHKEGVNKDGSGASRTWSSDRGRGAAAGRGRGSERGGKREKREKHIPKSLEEMPKLEETKAKDFSDANKFSYLMDEEADNGNLSED</sequence>
<evidence type="ECO:0000256" key="2">
    <source>
        <dbReference type="PROSITE-ProRule" id="PRU00176"/>
    </source>
</evidence>
<feature type="compositionally biased region" description="Gly residues" evidence="3">
    <location>
        <begin position="26"/>
        <end position="43"/>
    </location>
</feature>
<dbReference type="PANTHER" id="PTHR23236">
    <property type="entry name" value="EUKARYOTIC TRANSLATION INITIATION FACTOR 4B/4H"/>
    <property type="match status" value="1"/>
</dbReference>
<feature type="compositionally biased region" description="Basic and acidic residues" evidence="3">
    <location>
        <begin position="367"/>
        <end position="398"/>
    </location>
</feature>
<evidence type="ECO:0000313" key="5">
    <source>
        <dbReference type="EMBL" id="KAK2146253.1"/>
    </source>
</evidence>
<gene>
    <name evidence="5" type="ORF">LSH36_622g01000</name>
</gene>
<dbReference type="SMART" id="SM00360">
    <property type="entry name" value="RRM"/>
    <property type="match status" value="1"/>
</dbReference>
<dbReference type="GO" id="GO:0003723">
    <property type="term" value="F:RNA binding"/>
    <property type="evidence" value="ECO:0007669"/>
    <property type="project" value="UniProtKB-UniRule"/>
</dbReference>
<feature type="compositionally biased region" description="Basic and acidic residues" evidence="3">
    <location>
        <begin position="274"/>
        <end position="289"/>
    </location>
</feature>
<evidence type="ECO:0000259" key="4">
    <source>
        <dbReference type="PROSITE" id="PS50102"/>
    </source>
</evidence>
<dbReference type="PROSITE" id="PS50102">
    <property type="entry name" value="RRM"/>
    <property type="match status" value="1"/>
</dbReference>
<feature type="compositionally biased region" description="Basic and acidic residues" evidence="3">
    <location>
        <begin position="342"/>
        <end position="352"/>
    </location>
</feature>
<protein>
    <recommendedName>
        <fullName evidence="4">RRM domain-containing protein</fullName>
    </recommendedName>
</protein>
<feature type="compositionally biased region" description="Basic and acidic residues" evidence="3">
    <location>
        <begin position="550"/>
        <end position="566"/>
    </location>
</feature>
<feature type="domain" description="RRM" evidence="4">
    <location>
        <begin position="104"/>
        <end position="178"/>
    </location>
</feature>
<proteinExistence type="predicted"/>
<reference evidence="5" key="1">
    <citation type="journal article" date="2023" name="Mol. Biol. Evol.">
        <title>Third-Generation Sequencing Reveals the Adaptive Role of the Epigenome in Three Deep-Sea Polychaetes.</title>
        <authorList>
            <person name="Perez M."/>
            <person name="Aroh O."/>
            <person name="Sun Y."/>
            <person name="Lan Y."/>
            <person name="Juniper S.K."/>
            <person name="Young C.R."/>
            <person name="Angers B."/>
            <person name="Qian P.Y."/>
        </authorList>
    </citation>
    <scope>NUCLEOTIDE SEQUENCE</scope>
    <source>
        <strain evidence="5">P08H-3</strain>
    </source>
</reference>
<dbReference type="Gene3D" id="3.30.70.330">
    <property type="match status" value="1"/>
</dbReference>
<dbReference type="EMBL" id="JAODUP010000622">
    <property type="protein sequence ID" value="KAK2146253.1"/>
    <property type="molecule type" value="Genomic_DNA"/>
</dbReference>
<dbReference type="PANTHER" id="PTHR23236:SF2">
    <property type="entry name" value="EUKARYOTIC TRANSLATION INITIATION FACTOR 4B"/>
    <property type="match status" value="1"/>
</dbReference>
<feature type="region of interest" description="Disordered" evidence="3">
    <location>
        <begin position="181"/>
        <end position="214"/>
    </location>
</feature>
<dbReference type="InterPro" id="IPR035979">
    <property type="entry name" value="RBD_domain_sf"/>
</dbReference>
<dbReference type="AlphaFoldDB" id="A0AAD9J4I6"/>
<feature type="compositionally biased region" description="Basic and acidic residues" evidence="3">
    <location>
        <begin position="296"/>
        <end position="334"/>
    </location>
</feature>
<feature type="region of interest" description="Disordered" evidence="3">
    <location>
        <begin position="274"/>
        <end position="667"/>
    </location>
</feature>
<feature type="region of interest" description="Disordered" evidence="3">
    <location>
        <begin position="237"/>
        <end position="260"/>
    </location>
</feature>
<evidence type="ECO:0000313" key="6">
    <source>
        <dbReference type="Proteomes" id="UP001208570"/>
    </source>
</evidence>
<comment type="caution">
    <text evidence="5">The sequence shown here is derived from an EMBL/GenBank/DDBJ whole genome shotgun (WGS) entry which is preliminary data.</text>
</comment>
<feature type="region of interest" description="Disordered" evidence="3">
    <location>
        <begin position="19"/>
        <end position="96"/>
    </location>
</feature>